<evidence type="ECO:0000256" key="1">
    <source>
        <dbReference type="ARBA" id="ARBA00000707"/>
    </source>
</evidence>
<evidence type="ECO:0000313" key="6">
    <source>
        <dbReference type="Proteomes" id="UP000077115"/>
    </source>
</evidence>
<dbReference type="GO" id="GO:0005829">
    <property type="term" value="C:cytosol"/>
    <property type="evidence" value="ECO:0007669"/>
    <property type="project" value="TreeGrafter"/>
</dbReference>
<dbReference type="InterPro" id="IPR038765">
    <property type="entry name" value="Papain-like_cys_pep_sf"/>
</dbReference>
<accession>A0A177WH49</accession>
<sequence>MTQSIKFGFPPKLVTGADTDTISACGIKDGEQLIVDRNTTLGASVELTKPHTVPASKSIPATSIPVNGGILVVREMKDDNSCLFRSIGYLLENNPEISSKLRNVVSSKILADPIHYNAAILGKDPSVYASWILKPNSWGGGIELAILSEHYKVEIDLIDVATTRMSRLGENQYESRIFVMYTGIHYDAISWTPAENAPHDFEQRLFKNQEADDIARGAIKLAEIWKTVLKLGFNIVNDTDIFCNKLTVLFSNENLPIWSISLSSAAFAYWYVDEMYNLTRYF</sequence>
<dbReference type="EMBL" id="DS022303">
    <property type="protein sequence ID" value="OAJ39448.1"/>
    <property type="molecule type" value="Genomic_DNA"/>
</dbReference>
<evidence type="ECO:0000256" key="2">
    <source>
        <dbReference type="ARBA" id="ARBA00022801"/>
    </source>
</evidence>
<dbReference type="GO" id="GO:0036503">
    <property type="term" value="P:ERAD pathway"/>
    <property type="evidence" value="ECO:0007669"/>
    <property type="project" value="TreeGrafter"/>
</dbReference>
<dbReference type="Gene3D" id="3.90.70.80">
    <property type="match status" value="1"/>
</dbReference>
<comment type="subcellular location">
    <subcellularLocation>
        <location evidence="3">Cytoplasm</location>
    </subcellularLocation>
</comment>
<keyword evidence="2 3" id="KW-0378">Hydrolase</keyword>
<dbReference type="Proteomes" id="UP000077115">
    <property type="component" value="Unassembled WGS sequence"/>
</dbReference>
<reference evidence="5 6" key="1">
    <citation type="submission" date="2006-10" db="EMBL/GenBank/DDBJ databases">
        <title>The Genome Sequence of Batrachochytrium dendrobatidis JEL423.</title>
        <authorList>
            <consortium name="The Broad Institute Genome Sequencing Platform"/>
            <person name="Birren B."/>
            <person name="Lander E."/>
            <person name="Galagan J."/>
            <person name="Cuomo C."/>
            <person name="Devon K."/>
            <person name="Jaffe D."/>
            <person name="Butler J."/>
            <person name="Alvarez P."/>
            <person name="Gnerre S."/>
            <person name="Grabherr M."/>
            <person name="Kleber M."/>
            <person name="Mauceli E."/>
            <person name="Brockman W."/>
            <person name="Young S."/>
            <person name="LaButti K."/>
            <person name="Sykes S."/>
            <person name="DeCaprio D."/>
            <person name="Crawford M."/>
            <person name="Koehrsen M."/>
            <person name="Engels R."/>
            <person name="Montgomery P."/>
            <person name="Pearson M."/>
            <person name="Howarth C."/>
            <person name="Larson L."/>
            <person name="White J."/>
            <person name="O'Leary S."/>
            <person name="Kodira C."/>
            <person name="Zeng Q."/>
            <person name="Yandava C."/>
            <person name="Alvarado L."/>
            <person name="Longcore J."/>
            <person name="James T."/>
        </authorList>
    </citation>
    <scope>NUCLEOTIDE SEQUENCE [LARGE SCALE GENOMIC DNA]</scope>
    <source>
        <strain evidence="5 6">JEL423</strain>
    </source>
</reference>
<dbReference type="GO" id="GO:0016579">
    <property type="term" value="P:protein deubiquitination"/>
    <property type="evidence" value="ECO:0007669"/>
    <property type="project" value="TreeGrafter"/>
</dbReference>
<dbReference type="AlphaFoldDB" id="A0A177WH49"/>
<dbReference type="SUPFAM" id="SSF54001">
    <property type="entry name" value="Cysteine proteinases"/>
    <property type="match status" value="1"/>
</dbReference>
<dbReference type="PANTHER" id="PTHR13312">
    <property type="entry name" value="HIV-INDUCED PROTEIN-7-LIKE PROTEASE"/>
    <property type="match status" value="1"/>
</dbReference>
<dbReference type="GO" id="GO:0030968">
    <property type="term" value="P:endoplasmic reticulum unfolded protein response"/>
    <property type="evidence" value="ECO:0007669"/>
    <property type="project" value="TreeGrafter"/>
</dbReference>
<protein>
    <recommendedName>
        <fullName evidence="3">Ubiquitin thioesterase OTU</fullName>
        <ecNumber evidence="3">3.4.19.12</ecNumber>
    </recommendedName>
</protein>
<dbReference type="Gene3D" id="3.10.20.90">
    <property type="entry name" value="Phosphatidylinositol 3-kinase Catalytic Subunit, Chain A, domain 1"/>
    <property type="match status" value="1"/>
</dbReference>
<evidence type="ECO:0000256" key="3">
    <source>
        <dbReference type="RuleBase" id="RU367104"/>
    </source>
</evidence>
<dbReference type="PANTHER" id="PTHR13312:SF0">
    <property type="entry name" value="UBIQUITIN THIOESTERASE OTU1"/>
    <property type="match status" value="1"/>
</dbReference>
<dbReference type="EC" id="3.4.19.12" evidence="3"/>
<comment type="function">
    <text evidence="3">Hydrolase that can remove conjugated ubiquitin from proteins and may therefore play an important regulatory role at the level of protein turnover by preventing degradation.</text>
</comment>
<dbReference type="GO" id="GO:0004843">
    <property type="term" value="F:cysteine-type deubiquitinase activity"/>
    <property type="evidence" value="ECO:0007669"/>
    <property type="project" value="UniProtKB-UniRule"/>
</dbReference>
<dbReference type="PROSITE" id="PS50802">
    <property type="entry name" value="OTU"/>
    <property type="match status" value="1"/>
</dbReference>
<gene>
    <name evidence="5" type="ORF">BDEG_23293</name>
</gene>
<reference evidence="5 6" key="2">
    <citation type="submission" date="2016-05" db="EMBL/GenBank/DDBJ databases">
        <title>Lineage-specific infection strategies underlie the spectrum of fungal disease in amphibians.</title>
        <authorList>
            <person name="Cuomo C.A."/>
            <person name="Farrer R.A."/>
            <person name="James T."/>
            <person name="Longcore J."/>
            <person name="Birren B."/>
        </authorList>
    </citation>
    <scope>NUCLEOTIDE SEQUENCE [LARGE SCALE GENOMIC DNA]</scope>
    <source>
        <strain evidence="5 6">JEL423</strain>
    </source>
</reference>
<dbReference type="InterPro" id="IPR003323">
    <property type="entry name" value="OTU_dom"/>
</dbReference>
<keyword evidence="3" id="KW-0833">Ubl conjugation pathway</keyword>
<name>A0A177WH49_BATDL</name>
<dbReference type="CDD" id="cd22745">
    <property type="entry name" value="OTU_OTU1"/>
    <property type="match status" value="1"/>
</dbReference>
<keyword evidence="3" id="KW-0963">Cytoplasm</keyword>
<evidence type="ECO:0000259" key="4">
    <source>
        <dbReference type="PROSITE" id="PS50802"/>
    </source>
</evidence>
<comment type="catalytic activity">
    <reaction evidence="1 3">
        <text>Thiol-dependent hydrolysis of ester, thioester, amide, peptide and isopeptide bonds formed by the C-terminal Gly of ubiquitin (a 76-residue protein attached to proteins as an intracellular targeting signal).</text>
        <dbReference type="EC" id="3.4.19.12"/>
    </reaction>
</comment>
<keyword evidence="3" id="KW-0645">Protease</keyword>
<proteinExistence type="predicted"/>
<organism evidence="5 6">
    <name type="scientific">Batrachochytrium dendrobatidis (strain JEL423)</name>
    <dbReference type="NCBI Taxonomy" id="403673"/>
    <lineage>
        <taxon>Eukaryota</taxon>
        <taxon>Fungi</taxon>
        <taxon>Fungi incertae sedis</taxon>
        <taxon>Chytridiomycota</taxon>
        <taxon>Chytridiomycota incertae sedis</taxon>
        <taxon>Chytridiomycetes</taxon>
        <taxon>Rhizophydiales</taxon>
        <taxon>Rhizophydiales incertae sedis</taxon>
        <taxon>Batrachochytrium</taxon>
    </lineage>
</organism>
<evidence type="ECO:0000313" key="5">
    <source>
        <dbReference type="EMBL" id="OAJ39448.1"/>
    </source>
</evidence>
<dbReference type="GO" id="GO:0005634">
    <property type="term" value="C:nucleus"/>
    <property type="evidence" value="ECO:0007669"/>
    <property type="project" value="TreeGrafter"/>
</dbReference>
<dbReference type="VEuPathDB" id="FungiDB:BDEG_23293"/>
<keyword evidence="3" id="KW-0788">Thiol protease</keyword>
<feature type="domain" description="OTU" evidence="4">
    <location>
        <begin position="71"/>
        <end position="192"/>
    </location>
</feature>